<organism evidence="2">
    <name type="scientific">mine drainage metagenome</name>
    <dbReference type="NCBI Taxonomy" id="410659"/>
    <lineage>
        <taxon>unclassified sequences</taxon>
        <taxon>metagenomes</taxon>
        <taxon>ecological metagenomes</taxon>
    </lineage>
</organism>
<feature type="region of interest" description="Disordered" evidence="1">
    <location>
        <begin position="23"/>
        <end position="42"/>
    </location>
</feature>
<evidence type="ECO:0000313" key="2">
    <source>
        <dbReference type="EMBL" id="CBH98276.1"/>
    </source>
</evidence>
<name>E6PTL9_9ZZZZ</name>
<gene>
    <name evidence="2" type="ORF">CARN2_3752</name>
</gene>
<dbReference type="AlphaFoldDB" id="E6PTL9"/>
<proteinExistence type="predicted"/>
<accession>E6PTL9</accession>
<reference evidence="2" key="1">
    <citation type="submission" date="2009-10" db="EMBL/GenBank/DDBJ databases">
        <title>Diversity of trophic interactions inside an arsenic-rich microbial ecosystem.</title>
        <authorList>
            <person name="Bertin P.N."/>
            <person name="Heinrich-Salmeron A."/>
            <person name="Pelletier E."/>
            <person name="Goulhen-Chollet F."/>
            <person name="Arsene-Ploetze F."/>
            <person name="Gallien S."/>
            <person name="Calteau A."/>
            <person name="Vallenet D."/>
            <person name="Casiot C."/>
            <person name="Chane-Woon-Ming B."/>
            <person name="Giloteaux L."/>
            <person name="Barakat M."/>
            <person name="Bonnefoy V."/>
            <person name="Bruneel O."/>
            <person name="Chandler M."/>
            <person name="Cleiss J."/>
            <person name="Duran R."/>
            <person name="Elbaz-Poulichet F."/>
            <person name="Fonknechten N."/>
            <person name="Lauga B."/>
            <person name="Mornico D."/>
            <person name="Ortet P."/>
            <person name="Schaeffer C."/>
            <person name="Siguier P."/>
            <person name="Alexander Thil Smith A."/>
            <person name="Van Dorsselaer A."/>
            <person name="Weissenbach J."/>
            <person name="Medigue C."/>
            <person name="Le Paslier D."/>
        </authorList>
    </citation>
    <scope>NUCLEOTIDE SEQUENCE</scope>
</reference>
<evidence type="ECO:0000256" key="1">
    <source>
        <dbReference type="SAM" id="MobiDB-lite"/>
    </source>
</evidence>
<protein>
    <submittedName>
        <fullName evidence="2">Uncharacterized protein</fullName>
    </submittedName>
</protein>
<comment type="caution">
    <text evidence="2">The sequence shown here is derived from an EMBL/GenBank/DDBJ whole genome shotgun (WGS) entry which is preliminary data.</text>
</comment>
<sequence>MYPIMTNRPFAYNIFLRLRPQNPAEPIDPLESKRCGPGRQFGPLAQLVRAEDS</sequence>
<dbReference type="EMBL" id="CABM01000050">
    <property type="protein sequence ID" value="CBH98276.1"/>
    <property type="molecule type" value="Genomic_DNA"/>
</dbReference>